<evidence type="ECO:0000313" key="1">
    <source>
        <dbReference type="EMBL" id="KAK8382726.1"/>
    </source>
</evidence>
<comment type="caution">
    <text evidence="1">The sequence shown here is derived from an EMBL/GenBank/DDBJ whole genome shotgun (WGS) entry which is preliminary data.</text>
</comment>
<proteinExistence type="predicted"/>
<sequence length="189" mass="20927">MRTQAGNAWQDLGSKGMQRRKTSGISWISKQTVSAVVLEVCEALISALKGYVKIVVILVRLFPLFTTEISYRTVEKEGVRVDVPVAVAESTPVDTASLSYDVAMETDDNEVMPVPDISTQPPMPAPCEDFIPGDTLENTSDDMFVTIHIAPLTPWVHSTLNVMGVTRCCLQEGKKLNETELKWPQQQFI</sequence>
<reference evidence="1 2" key="1">
    <citation type="submission" date="2023-03" db="EMBL/GenBank/DDBJ databases">
        <title>High-quality genome of Scylla paramamosain provides insights in environmental adaptation.</title>
        <authorList>
            <person name="Zhang L."/>
        </authorList>
    </citation>
    <scope>NUCLEOTIDE SEQUENCE [LARGE SCALE GENOMIC DNA]</scope>
    <source>
        <strain evidence="1">LZ_2023a</strain>
        <tissue evidence="1">Muscle</tissue>
    </source>
</reference>
<dbReference type="AlphaFoldDB" id="A0AAW0T5Q3"/>
<evidence type="ECO:0000313" key="2">
    <source>
        <dbReference type="Proteomes" id="UP001487740"/>
    </source>
</evidence>
<organism evidence="1 2">
    <name type="scientific">Scylla paramamosain</name>
    <name type="common">Mud crab</name>
    <dbReference type="NCBI Taxonomy" id="85552"/>
    <lineage>
        <taxon>Eukaryota</taxon>
        <taxon>Metazoa</taxon>
        <taxon>Ecdysozoa</taxon>
        <taxon>Arthropoda</taxon>
        <taxon>Crustacea</taxon>
        <taxon>Multicrustacea</taxon>
        <taxon>Malacostraca</taxon>
        <taxon>Eumalacostraca</taxon>
        <taxon>Eucarida</taxon>
        <taxon>Decapoda</taxon>
        <taxon>Pleocyemata</taxon>
        <taxon>Brachyura</taxon>
        <taxon>Eubrachyura</taxon>
        <taxon>Portunoidea</taxon>
        <taxon>Portunidae</taxon>
        <taxon>Portuninae</taxon>
        <taxon>Scylla</taxon>
    </lineage>
</organism>
<protein>
    <submittedName>
        <fullName evidence="1">Uncharacterized protein</fullName>
    </submittedName>
</protein>
<accession>A0AAW0T5Q3</accession>
<gene>
    <name evidence="1" type="ORF">O3P69_015508</name>
</gene>
<keyword evidence="2" id="KW-1185">Reference proteome</keyword>
<dbReference type="Proteomes" id="UP001487740">
    <property type="component" value="Unassembled WGS sequence"/>
</dbReference>
<name>A0AAW0T5Q3_SCYPA</name>
<dbReference type="EMBL" id="JARAKH010000039">
    <property type="protein sequence ID" value="KAK8382726.1"/>
    <property type="molecule type" value="Genomic_DNA"/>
</dbReference>